<evidence type="ECO:0000256" key="3">
    <source>
        <dbReference type="ARBA" id="ARBA00022481"/>
    </source>
</evidence>
<evidence type="ECO:0000313" key="7">
    <source>
        <dbReference type="EMBL" id="KAB7494818.1"/>
    </source>
</evidence>
<protein>
    <submittedName>
        <fullName evidence="7">GTP-binding protein Rhes</fullName>
    </submittedName>
</protein>
<dbReference type="Pfam" id="PF00071">
    <property type="entry name" value="Ras"/>
    <property type="match status" value="1"/>
</dbReference>
<dbReference type="GO" id="GO:0005525">
    <property type="term" value="F:GTP binding"/>
    <property type="evidence" value="ECO:0007669"/>
    <property type="project" value="UniProtKB-KW"/>
</dbReference>
<dbReference type="Gene3D" id="3.40.50.300">
    <property type="entry name" value="P-loop containing nucleotide triphosphate hydrolases"/>
    <property type="match status" value="1"/>
</dbReference>
<keyword evidence="3" id="KW-0488">Methylation</keyword>
<dbReference type="GO" id="GO:0031681">
    <property type="term" value="F:G-protein beta-subunit binding"/>
    <property type="evidence" value="ECO:0007669"/>
    <property type="project" value="TreeGrafter"/>
</dbReference>
<dbReference type="EMBL" id="SEYY01023516">
    <property type="protein sequence ID" value="KAB7494818.1"/>
    <property type="molecule type" value="Genomic_DNA"/>
</dbReference>
<comment type="caution">
    <text evidence="7">The sequence shown here is derived from an EMBL/GenBank/DDBJ whole genome shotgun (WGS) entry which is preliminary data.</text>
</comment>
<keyword evidence="6" id="KW-0449">Lipoprotein</keyword>
<dbReference type="SUPFAM" id="SSF52540">
    <property type="entry name" value="P-loop containing nucleoside triphosphate hydrolases"/>
    <property type="match status" value="1"/>
</dbReference>
<feature type="non-terminal residue" evidence="7">
    <location>
        <position position="1"/>
    </location>
</feature>
<keyword evidence="4" id="KW-0547">Nucleotide-binding</keyword>
<dbReference type="OrthoDB" id="265044at2759"/>
<dbReference type="GO" id="GO:0003924">
    <property type="term" value="F:GTPase activity"/>
    <property type="evidence" value="ECO:0007669"/>
    <property type="project" value="InterPro"/>
</dbReference>
<dbReference type="InterPro" id="IPR001806">
    <property type="entry name" value="Small_GTPase"/>
</dbReference>
<dbReference type="Proteomes" id="UP000326759">
    <property type="component" value="Unassembled WGS sequence"/>
</dbReference>
<dbReference type="GO" id="GO:0007165">
    <property type="term" value="P:signal transduction"/>
    <property type="evidence" value="ECO:0007669"/>
    <property type="project" value="TreeGrafter"/>
</dbReference>
<dbReference type="InterPro" id="IPR052236">
    <property type="entry name" value="Small_GTPase_RasD"/>
</dbReference>
<reference evidence="7 8" key="1">
    <citation type="journal article" date="2019" name="PLoS Biol.">
        <title>Sex chromosomes control vertical transmission of feminizing Wolbachia symbionts in an isopod.</title>
        <authorList>
            <person name="Becking T."/>
            <person name="Chebbi M.A."/>
            <person name="Giraud I."/>
            <person name="Moumen B."/>
            <person name="Laverre T."/>
            <person name="Caubet Y."/>
            <person name="Peccoud J."/>
            <person name="Gilbert C."/>
            <person name="Cordaux R."/>
        </authorList>
    </citation>
    <scope>NUCLEOTIDE SEQUENCE [LARGE SCALE GENOMIC DNA]</scope>
    <source>
        <strain evidence="7">ANa2</strain>
        <tissue evidence="7">Whole body excluding digestive tract and cuticle</tissue>
    </source>
</reference>
<evidence type="ECO:0000256" key="1">
    <source>
        <dbReference type="ARBA" id="ARBA00004193"/>
    </source>
</evidence>
<dbReference type="PROSITE" id="PS51421">
    <property type="entry name" value="RAS"/>
    <property type="match status" value="1"/>
</dbReference>
<dbReference type="InterPro" id="IPR027417">
    <property type="entry name" value="P-loop_NTPase"/>
</dbReference>
<dbReference type="SMART" id="SM00173">
    <property type="entry name" value="RAS"/>
    <property type="match status" value="1"/>
</dbReference>
<accession>A0A5N5SM81</accession>
<comment type="subcellular location">
    <subcellularLocation>
        <location evidence="1">Cell membrane</location>
        <topology evidence="1">Lipid-anchor</topology>
    </subcellularLocation>
</comment>
<evidence type="ECO:0000256" key="5">
    <source>
        <dbReference type="ARBA" id="ARBA00023136"/>
    </source>
</evidence>
<evidence type="ECO:0000256" key="4">
    <source>
        <dbReference type="ARBA" id="ARBA00023134"/>
    </source>
</evidence>
<feature type="non-terminal residue" evidence="7">
    <location>
        <position position="135"/>
    </location>
</feature>
<proteinExistence type="predicted"/>
<keyword evidence="2" id="KW-1003">Cell membrane</keyword>
<evidence type="ECO:0000256" key="2">
    <source>
        <dbReference type="ARBA" id="ARBA00022475"/>
    </source>
</evidence>
<sequence length="135" mass="15921">YNFRLLDGSFHDNYIPTIEKFYRKVFRIKGQFYQMDILDTGGRQPFPATRRLACLTGDLFLIVFSLDDEESWKQANIDMQKIERIIDQFSYCVCVETSAKKNINISKLYFKLFFLANVPLEMTPDLHHTIPPENI</sequence>
<evidence type="ECO:0000256" key="6">
    <source>
        <dbReference type="ARBA" id="ARBA00023288"/>
    </source>
</evidence>
<evidence type="ECO:0000313" key="8">
    <source>
        <dbReference type="Proteomes" id="UP000326759"/>
    </source>
</evidence>
<keyword evidence="8" id="KW-1185">Reference proteome</keyword>
<keyword evidence="5" id="KW-0472">Membrane</keyword>
<dbReference type="GO" id="GO:0005886">
    <property type="term" value="C:plasma membrane"/>
    <property type="evidence" value="ECO:0007669"/>
    <property type="project" value="UniProtKB-SubCell"/>
</dbReference>
<gene>
    <name evidence="7" type="primary">Rasd2</name>
    <name evidence="7" type="ORF">Anas_05828</name>
</gene>
<keyword evidence="4" id="KW-0342">GTP-binding</keyword>
<name>A0A5N5SM81_9CRUS</name>
<dbReference type="PANTHER" id="PTHR46149:SF3">
    <property type="entry name" value="MIP08469P"/>
    <property type="match status" value="1"/>
</dbReference>
<organism evidence="7 8">
    <name type="scientific">Armadillidium nasatum</name>
    <dbReference type="NCBI Taxonomy" id="96803"/>
    <lineage>
        <taxon>Eukaryota</taxon>
        <taxon>Metazoa</taxon>
        <taxon>Ecdysozoa</taxon>
        <taxon>Arthropoda</taxon>
        <taxon>Crustacea</taxon>
        <taxon>Multicrustacea</taxon>
        <taxon>Malacostraca</taxon>
        <taxon>Eumalacostraca</taxon>
        <taxon>Peracarida</taxon>
        <taxon>Isopoda</taxon>
        <taxon>Oniscidea</taxon>
        <taxon>Crinocheta</taxon>
        <taxon>Armadillidiidae</taxon>
        <taxon>Armadillidium</taxon>
    </lineage>
</organism>
<dbReference type="PANTHER" id="PTHR46149">
    <property type="entry name" value="MIP08469P"/>
    <property type="match status" value="1"/>
</dbReference>
<dbReference type="AlphaFoldDB" id="A0A5N5SM81"/>